<dbReference type="HOGENOM" id="CLU_1150789_0_0_0"/>
<protein>
    <recommendedName>
        <fullName evidence="4">ATPase</fullName>
    </recommendedName>
</protein>
<organism evidence="2 3">
    <name type="scientific">Deinococcus radiodurans (strain ATCC 13939 / DSM 20539 / JCM 16871 / CCUG 27074 / LMG 4051 / NBRC 15346 / NCIMB 9279 / VKM B-1422 / R1)</name>
    <dbReference type="NCBI Taxonomy" id="243230"/>
    <lineage>
        <taxon>Bacteria</taxon>
        <taxon>Thermotogati</taxon>
        <taxon>Deinococcota</taxon>
        <taxon>Deinococci</taxon>
        <taxon>Deinococcales</taxon>
        <taxon>Deinococcaceae</taxon>
        <taxon>Deinococcus</taxon>
    </lineage>
</organism>
<dbReference type="PIR" id="H75344">
    <property type="entry name" value="H75344"/>
</dbReference>
<dbReference type="SUPFAM" id="SSF52540">
    <property type="entry name" value="P-loop containing nucleoside triphosphate hydrolases"/>
    <property type="match status" value="1"/>
</dbReference>
<dbReference type="InterPro" id="IPR027417">
    <property type="entry name" value="P-loop_NTPase"/>
</dbReference>
<dbReference type="EnsemblBacteria" id="AAF11426">
    <property type="protein sequence ID" value="AAF11426"/>
    <property type="gene ID" value="DR_1870"/>
</dbReference>
<dbReference type="PATRIC" id="fig|243230.17.peg.2082"/>
<evidence type="ECO:0008006" key="4">
    <source>
        <dbReference type="Google" id="ProtNLM"/>
    </source>
</evidence>
<name>Q9RT95_DEIRA</name>
<dbReference type="AlphaFoldDB" id="Q9RT95"/>
<reference evidence="2 3" key="1">
    <citation type="journal article" date="1999" name="Science">
        <title>Genome sequence of the radioresistant bacterium Deinococcus radiodurans R1.</title>
        <authorList>
            <person name="White O."/>
            <person name="Eisen J.A."/>
            <person name="Heidelberg J.F."/>
            <person name="Hickey E.K."/>
            <person name="Peterson J.D."/>
            <person name="Dodson R.J."/>
            <person name="Haft D.H."/>
            <person name="Gwinn M.L."/>
            <person name="Nelson W.C."/>
            <person name="Richardson D.L."/>
            <person name="Moffat K.S."/>
            <person name="Qin H."/>
            <person name="Jiang L."/>
            <person name="Pamphile W."/>
            <person name="Crosby M."/>
            <person name="Shen M."/>
            <person name="Vamathevan J.J."/>
            <person name="Lam P."/>
            <person name="McDonald L."/>
            <person name="Utterback T."/>
            <person name="Zalewski C."/>
            <person name="Makarova K.S."/>
            <person name="Aravind L."/>
            <person name="Daly M.J."/>
            <person name="Minton K.W."/>
            <person name="Fleischmann R.D."/>
            <person name="Ketchum K.A."/>
            <person name="Nelson K.E."/>
            <person name="Salzberg S."/>
            <person name="Smith H.O."/>
            <person name="Venter J.C."/>
            <person name="Fraser C.M."/>
        </authorList>
    </citation>
    <scope>NUCLEOTIDE SEQUENCE [LARGE SCALE GENOMIC DNA]</scope>
    <source>
        <strain evidence="3">ATCC 13939 / DSM 20539 / JCM 16871 / LMG 4051 / NBRC 15346 / NCIMB 9279 / R1 / VKM B-1422</strain>
    </source>
</reference>
<dbReference type="Proteomes" id="UP000002524">
    <property type="component" value="Chromosome 1"/>
</dbReference>
<dbReference type="KEGG" id="dra:DR_1870"/>
<evidence type="ECO:0000313" key="3">
    <source>
        <dbReference type="Proteomes" id="UP000002524"/>
    </source>
</evidence>
<keyword evidence="3" id="KW-1185">Reference proteome</keyword>
<dbReference type="PaxDb" id="243230-DR_1870"/>
<dbReference type="InParanoid" id="Q9RT95"/>
<dbReference type="STRING" id="243230.DR_1870"/>
<feature type="region of interest" description="Disordered" evidence="1">
    <location>
        <begin position="1"/>
        <end position="46"/>
    </location>
</feature>
<dbReference type="OrthoDB" id="64528at2"/>
<sequence>MFTSRHLSQTTARPPPCTDASLAPMSASPLPGLRAADSPPKSAERPLGELPLTVLVGVTGVGKSTALAALQATDAALKVLPDRREVTDAVMIWPQAGGPVRDREERFRLTALYRQAHPGGMAQALGSLLADTGQWGEAPVFDGLRGEDEVRYAAEHFPRWRFVALGAPDPVRVRRLLGRGDRFDQIQADGAEDLRAALGGLTGSAEVFTAADLDALAGLVSEGHRAEDILAKTKIVVSERRNYDPGAAEAVLRTLPSERALILDTVQFSPEQVGAAVRAWATQP</sequence>
<proteinExistence type="predicted"/>
<dbReference type="eggNOG" id="COG0237">
    <property type="taxonomic scope" value="Bacteria"/>
</dbReference>
<dbReference type="EMBL" id="AE000513">
    <property type="protein sequence ID" value="AAF11426.1"/>
    <property type="molecule type" value="Genomic_DNA"/>
</dbReference>
<evidence type="ECO:0000256" key="1">
    <source>
        <dbReference type="SAM" id="MobiDB-lite"/>
    </source>
</evidence>
<feature type="compositionally biased region" description="Polar residues" evidence="1">
    <location>
        <begin position="1"/>
        <end position="12"/>
    </location>
</feature>
<accession>Q9RT95</accession>
<gene>
    <name evidence="2" type="ordered locus">DR_1870</name>
</gene>
<evidence type="ECO:0000313" key="2">
    <source>
        <dbReference type="EMBL" id="AAF11426.1"/>
    </source>
</evidence>
<dbReference type="Gene3D" id="3.40.50.300">
    <property type="entry name" value="P-loop containing nucleotide triphosphate hydrolases"/>
    <property type="match status" value="1"/>
</dbReference>